<gene>
    <name evidence="3" type="ORF">J2851_005521</name>
</gene>
<sequence>MRRFPARPLAIALVLATSVVALPARADAPPVTEDGAKALAAAIKDGLARWFPKPTDGGTEMRWKGEPKATPAGDHYDVALPPLTVVNDDGSTAEVASVALTVKPLEGGTHAVTAVLPDTVPLLDGGKPSATIRIGQQRFSGVWSGAYESFLSVDANYGDLSVTSDKKSGGKKGDAKNGSLTIGSVTMAGELKPDGATTWSGPGALSINNVRFLDDQKKEVMTLAGLTAEGTYTRVDLARSSAMQRLLQAHAAAGTEPPPAELIPLVQGMMGGGSFRFGLSGLSGRNPDDGSRFALAQFAARGATEDFDKPSASATMGFELSGLDIAPPVAPQGFLPDRMELQLSLAKLPTASLWQALGDYAALAQAQDLDDEDEDEDDEEAAAPDPQAEAIGNRLVGAMAAVGSELRIDKLAVNAPAASGDMTGAVRMAANTAYGAVGGATILLRGLDAAAKAMQPKPGKKADKESQDALGVIAMLQAFGQTGKDASGNEVRSYKIDLTDSGQILLNGADMSALMGGGAPTEPAPTDKKAPKKL</sequence>
<feature type="region of interest" description="Disordered" evidence="1">
    <location>
        <begin position="368"/>
        <end position="387"/>
    </location>
</feature>
<feature type="compositionally biased region" description="Acidic residues" evidence="1">
    <location>
        <begin position="368"/>
        <end position="382"/>
    </location>
</feature>
<keyword evidence="2" id="KW-0732">Signal</keyword>
<evidence type="ECO:0000256" key="1">
    <source>
        <dbReference type="SAM" id="MobiDB-lite"/>
    </source>
</evidence>
<comment type="caution">
    <text evidence="3">The sequence shown here is derived from an EMBL/GenBank/DDBJ whole genome shotgun (WGS) entry which is preliminary data.</text>
</comment>
<evidence type="ECO:0008006" key="5">
    <source>
        <dbReference type="Google" id="ProtNLM"/>
    </source>
</evidence>
<organism evidence="3 4">
    <name type="scientific">Azospirillum rugosum</name>
    <dbReference type="NCBI Taxonomy" id="416170"/>
    <lineage>
        <taxon>Bacteria</taxon>
        <taxon>Pseudomonadati</taxon>
        <taxon>Pseudomonadota</taxon>
        <taxon>Alphaproteobacteria</taxon>
        <taxon>Rhodospirillales</taxon>
        <taxon>Azospirillaceae</taxon>
        <taxon>Azospirillum</taxon>
    </lineage>
</organism>
<dbReference type="Proteomes" id="UP000781958">
    <property type="component" value="Unassembled WGS sequence"/>
</dbReference>
<feature type="region of interest" description="Disordered" evidence="1">
    <location>
        <begin position="512"/>
        <end position="534"/>
    </location>
</feature>
<proteinExistence type="predicted"/>
<evidence type="ECO:0000313" key="4">
    <source>
        <dbReference type="Proteomes" id="UP000781958"/>
    </source>
</evidence>
<dbReference type="EMBL" id="JAGINP010000023">
    <property type="protein sequence ID" value="MBP2295710.1"/>
    <property type="molecule type" value="Genomic_DNA"/>
</dbReference>
<dbReference type="RefSeq" id="WP_209770283.1">
    <property type="nucleotide sequence ID" value="NZ_JAGINP010000023.1"/>
</dbReference>
<protein>
    <recommendedName>
        <fullName evidence="5">DUF945 domain-containing protein</fullName>
    </recommendedName>
</protein>
<name>A0ABS4ST15_9PROT</name>
<evidence type="ECO:0000256" key="2">
    <source>
        <dbReference type="SAM" id="SignalP"/>
    </source>
</evidence>
<feature type="chain" id="PRO_5046307311" description="DUF945 domain-containing protein" evidence="2">
    <location>
        <begin position="27"/>
        <end position="534"/>
    </location>
</feature>
<evidence type="ECO:0000313" key="3">
    <source>
        <dbReference type="EMBL" id="MBP2295710.1"/>
    </source>
</evidence>
<keyword evidence="4" id="KW-1185">Reference proteome</keyword>
<feature type="compositionally biased region" description="Basic and acidic residues" evidence="1">
    <location>
        <begin position="525"/>
        <end position="534"/>
    </location>
</feature>
<accession>A0ABS4ST15</accession>
<feature type="signal peptide" evidence="2">
    <location>
        <begin position="1"/>
        <end position="26"/>
    </location>
</feature>
<reference evidence="3 4" key="1">
    <citation type="submission" date="2021-03" db="EMBL/GenBank/DDBJ databases">
        <title>Genomic Encyclopedia of Type Strains, Phase III (KMG-III): the genomes of soil and plant-associated and newly described type strains.</title>
        <authorList>
            <person name="Whitman W."/>
        </authorList>
    </citation>
    <scope>NUCLEOTIDE SEQUENCE [LARGE SCALE GENOMIC DNA]</scope>
    <source>
        <strain evidence="3 4">IMMIB AFH-6</strain>
    </source>
</reference>